<reference evidence="2" key="1">
    <citation type="submission" date="2015-03" db="EMBL/GenBank/DDBJ databases">
        <title>Draft genome sequence of Mizugakiibacter sediminis skMP5.</title>
        <authorList>
            <person name="Watanabe T."/>
            <person name="Kojima H."/>
            <person name="Fukui M."/>
        </authorList>
    </citation>
    <scope>NUCLEOTIDE SEQUENCE</scope>
    <source>
        <strain evidence="2">SkMP5</strain>
    </source>
</reference>
<organism evidence="3">
    <name type="scientific">Mizugakiibacter sediminis</name>
    <dbReference type="NCBI Taxonomy" id="1475481"/>
    <lineage>
        <taxon>Bacteria</taxon>
        <taxon>Pseudomonadati</taxon>
        <taxon>Pseudomonadota</taxon>
        <taxon>Gammaproteobacteria</taxon>
        <taxon>Lysobacterales</taxon>
        <taxon>Rhodanobacteraceae</taxon>
        <taxon>Mizugakiibacter</taxon>
    </lineage>
</organism>
<proteinExistence type="predicted"/>
<evidence type="ECO:0000313" key="2">
    <source>
        <dbReference type="EMBL" id="GAN45550.1"/>
    </source>
</evidence>
<name>A0A0K8QKG5_9GAMM</name>
<protein>
    <submittedName>
        <fullName evidence="2">Membrane protein</fullName>
    </submittedName>
    <submittedName>
        <fullName evidence="3">YcgL domain-containing protein DSC_00375</fullName>
    </submittedName>
</protein>
<sequence length="84" mass="9131">MQAFVYKSLAKADTYVYLRERDGFGALPAALAQMLGELRFVLAVELTAGRKLAREDAATVRANLGARGWHLQLPPGKALDAVDD</sequence>
<accession>A0A0K8QKG5</accession>
<dbReference type="SUPFAM" id="SSF160191">
    <property type="entry name" value="YcgL-like"/>
    <property type="match status" value="1"/>
</dbReference>
<dbReference type="EMBL" id="DF970159">
    <property type="protein sequence ID" value="GAP65324.1"/>
    <property type="molecule type" value="Genomic_DNA"/>
</dbReference>
<dbReference type="STRING" id="1475481.GCA_000953855_00623"/>
<dbReference type="Gene3D" id="3.10.510.20">
    <property type="entry name" value="YcgL domain"/>
    <property type="match status" value="1"/>
</dbReference>
<dbReference type="PANTHER" id="PTHR38109">
    <property type="entry name" value="PROTEIN YCGL"/>
    <property type="match status" value="1"/>
</dbReference>
<dbReference type="EMBL" id="DF952381">
    <property type="protein sequence ID" value="GAN45550.1"/>
    <property type="molecule type" value="Genomic_DNA"/>
</dbReference>
<reference evidence="3" key="2">
    <citation type="submission" date="2015-08" db="EMBL/GenBank/DDBJ databases">
        <title>Complete DNA Sequence of Pseudomonas syringae pv. actinidiae, the Causal Agent of Kiwifruit Canker Disease.</title>
        <authorList>
            <person name="Rikkerink E.H.A."/>
            <person name="Fineran P.C."/>
        </authorList>
    </citation>
    <scope>NUCLEOTIDE SEQUENCE</scope>
    <source>
        <strain evidence="3">SkMP5</strain>
    </source>
</reference>
<dbReference type="Pfam" id="PF05166">
    <property type="entry name" value="YcgL"/>
    <property type="match status" value="1"/>
</dbReference>
<evidence type="ECO:0000313" key="3">
    <source>
        <dbReference type="EMBL" id="GAP65324.1"/>
    </source>
</evidence>
<evidence type="ECO:0000313" key="4">
    <source>
        <dbReference type="Proteomes" id="UP000253740"/>
    </source>
</evidence>
<dbReference type="AlphaFoldDB" id="A0A0K8QKG5"/>
<dbReference type="PROSITE" id="PS51648">
    <property type="entry name" value="YCGL"/>
    <property type="match status" value="1"/>
</dbReference>
<dbReference type="InterPro" id="IPR027354">
    <property type="entry name" value="YcgL_dom"/>
</dbReference>
<dbReference type="RefSeq" id="WP_062535096.1">
    <property type="nucleotide sequence ID" value="NZ_DF970159.1"/>
</dbReference>
<dbReference type="HOGENOM" id="CLU_155118_0_0_6"/>
<dbReference type="InterPro" id="IPR038068">
    <property type="entry name" value="YcgL-like_sf"/>
</dbReference>
<feature type="domain" description="YcgL" evidence="1">
    <location>
        <begin position="1"/>
        <end position="84"/>
    </location>
</feature>
<gene>
    <name evidence="2" type="ORF">MBSD_2099</name>
    <name evidence="3" type="ORF">MBSD_n0613</name>
</gene>
<dbReference type="Proteomes" id="UP000253740">
    <property type="component" value="Unassembled WGS sequence"/>
</dbReference>
<dbReference type="PANTHER" id="PTHR38109:SF1">
    <property type="entry name" value="PROTEIN YCGL"/>
    <property type="match status" value="1"/>
</dbReference>
<dbReference type="OrthoDB" id="7062382at2"/>
<evidence type="ECO:0000259" key="1">
    <source>
        <dbReference type="PROSITE" id="PS51648"/>
    </source>
</evidence>
<keyword evidence="4" id="KW-1185">Reference proteome</keyword>